<feature type="domain" description="Response regulatory" evidence="9">
    <location>
        <begin position="5"/>
        <end position="122"/>
    </location>
</feature>
<dbReference type="SUPFAM" id="SSF52738">
    <property type="entry name" value="Methylesterase CheB, C-terminal domain"/>
    <property type="match status" value="1"/>
</dbReference>
<accession>A0A1L8CUE0</accession>
<dbReference type="Pfam" id="PF00072">
    <property type="entry name" value="Response_reg"/>
    <property type="match status" value="1"/>
</dbReference>
<name>A0A1L8CUE0_9THEO</name>
<feature type="modified residue" description="4-aspartylphosphate" evidence="6 8">
    <location>
        <position position="56"/>
    </location>
</feature>
<keyword evidence="3 6" id="KW-0378">Hydrolase</keyword>
<dbReference type="PIRSF" id="PIRSF000876">
    <property type="entry name" value="RR_chemtxs_CheB"/>
    <property type="match status" value="1"/>
</dbReference>
<dbReference type="CDD" id="cd17541">
    <property type="entry name" value="REC_CheB-like"/>
    <property type="match status" value="1"/>
</dbReference>
<dbReference type="STRING" id="870242.cpu_10430"/>
<dbReference type="RefSeq" id="WP_075859017.1">
    <property type="nucleotide sequence ID" value="NZ_BDJK01000015.1"/>
</dbReference>
<evidence type="ECO:0000256" key="2">
    <source>
        <dbReference type="ARBA" id="ARBA00022500"/>
    </source>
</evidence>
<dbReference type="PROSITE" id="PS50110">
    <property type="entry name" value="RESPONSE_REGULATORY"/>
    <property type="match status" value="1"/>
</dbReference>
<dbReference type="GO" id="GO:0000156">
    <property type="term" value="F:phosphorelay response regulator activity"/>
    <property type="evidence" value="ECO:0007669"/>
    <property type="project" value="InterPro"/>
</dbReference>
<dbReference type="Pfam" id="PF01339">
    <property type="entry name" value="CheB_methylest"/>
    <property type="match status" value="1"/>
</dbReference>
<evidence type="ECO:0000256" key="4">
    <source>
        <dbReference type="ARBA" id="ARBA00024867"/>
    </source>
</evidence>
<evidence type="ECO:0000256" key="1">
    <source>
        <dbReference type="ARBA" id="ARBA00022490"/>
    </source>
</evidence>
<gene>
    <name evidence="6" type="primary">cheB</name>
    <name evidence="11" type="ORF">cpu_10430</name>
</gene>
<comment type="function">
    <text evidence="6">Involved in chemotaxis. Part of a chemotaxis signal transduction system that modulates chemotaxis in response to various stimuli. Catalyzes the demethylation of specific methylglutamate residues introduced into the chemoreceptors (methyl-accepting chemotaxis proteins or MCP) by CheR. Also mediates the irreversible deamidation of specific glutamine residues to glutamic acid.</text>
</comment>
<comment type="subcellular location">
    <subcellularLocation>
        <location evidence="6">Cytoplasm</location>
    </subcellularLocation>
</comment>
<dbReference type="EMBL" id="BDJK01000015">
    <property type="protein sequence ID" value="GAV22533.1"/>
    <property type="molecule type" value="Genomic_DNA"/>
</dbReference>
<comment type="domain">
    <text evidence="6">Contains a C-terminal catalytic domain, and an N-terminal region which modulates catalytic activity.</text>
</comment>
<dbReference type="Gene3D" id="3.40.50.2300">
    <property type="match status" value="1"/>
</dbReference>
<feature type="active site" evidence="6 7">
    <location>
        <position position="160"/>
    </location>
</feature>
<feature type="active site" evidence="6 7">
    <location>
        <position position="187"/>
    </location>
</feature>
<dbReference type="Gene3D" id="3.40.50.180">
    <property type="entry name" value="Methylesterase CheB, C-terminal domain"/>
    <property type="match status" value="1"/>
</dbReference>
<evidence type="ECO:0000313" key="12">
    <source>
        <dbReference type="Proteomes" id="UP000187485"/>
    </source>
</evidence>
<dbReference type="InterPro" id="IPR000673">
    <property type="entry name" value="Sig_transdc_resp-reg_Me-estase"/>
</dbReference>
<keyword evidence="6 8" id="KW-0597">Phosphoprotein</keyword>
<dbReference type="CDD" id="cd16432">
    <property type="entry name" value="CheB_Rec"/>
    <property type="match status" value="1"/>
</dbReference>
<dbReference type="HAMAP" id="MF_00099">
    <property type="entry name" value="CheB_chemtxs"/>
    <property type="match status" value="1"/>
</dbReference>
<comment type="similarity">
    <text evidence="6">Belongs to the CheB family.</text>
</comment>
<comment type="caution">
    <text evidence="11">The sequence shown here is derived from an EMBL/GenBank/DDBJ whole genome shotgun (WGS) entry which is preliminary data.</text>
</comment>
<dbReference type="EC" id="3.5.1.44" evidence="6"/>
<evidence type="ECO:0000313" key="11">
    <source>
        <dbReference type="EMBL" id="GAV22533.1"/>
    </source>
</evidence>
<comment type="function">
    <text evidence="4">May play the central regulatory role in sporulation. It may be an element of the effector pathway responsible for the activation of sporulation genes in response to nutritional stress. Spo0A may act in concert with spo0H (a sigma factor) to control the expression of some genes that are critical to the sporulation process.</text>
</comment>
<keyword evidence="12" id="KW-1185">Reference proteome</keyword>
<dbReference type="InterPro" id="IPR011006">
    <property type="entry name" value="CheY-like_superfamily"/>
</dbReference>
<reference evidence="12" key="1">
    <citation type="submission" date="2016-12" db="EMBL/GenBank/DDBJ databases">
        <title>Draft Genome Sequences od Carboxydothermus pertinax and islandicus, Hydrogenogenic Carboxydotrophic Bacteria.</title>
        <authorList>
            <person name="Fukuyama Y."/>
            <person name="Ohmae K."/>
            <person name="Yoneda Y."/>
            <person name="Yoshida T."/>
            <person name="Sako Y."/>
        </authorList>
    </citation>
    <scope>NUCLEOTIDE SEQUENCE [LARGE SCALE GENOMIC DNA]</scope>
    <source>
        <strain evidence="12">Ug1</strain>
    </source>
</reference>
<keyword evidence="2 6" id="KW-0145">Chemotaxis</keyword>
<dbReference type="OrthoDB" id="9793421at2"/>
<evidence type="ECO:0000256" key="7">
    <source>
        <dbReference type="PROSITE-ProRule" id="PRU00050"/>
    </source>
</evidence>
<comment type="catalytic activity">
    <reaction evidence="6">
        <text>L-glutaminyl-[protein] + H2O = L-glutamyl-[protein] + NH4(+)</text>
        <dbReference type="Rhea" id="RHEA:16441"/>
        <dbReference type="Rhea" id="RHEA-COMP:10207"/>
        <dbReference type="Rhea" id="RHEA-COMP:10208"/>
        <dbReference type="ChEBI" id="CHEBI:15377"/>
        <dbReference type="ChEBI" id="CHEBI:28938"/>
        <dbReference type="ChEBI" id="CHEBI:29973"/>
        <dbReference type="ChEBI" id="CHEBI:30011"/>
        <dbReference type="EC" id="3.5.1.44"/>
    </reaction>
</comment>
<dbReference type="PROSITE" id="PS50122">
    <property type="entry name" value="CHEB"/>
    <property type="match status" value="1"/>
</dbReference>
<protein>
    <recommendedName>
        <fullName evidence="6">Protein-glutamate methylesterase/protein-glutamine glutaminase</fullName>
        <ecNumber evidence="6">3.1.1.61</ecNumber>
        <ecNumber evidence="6">3.5.1.44</ecNumber>
    </recommendedName>
</protein>
<dbReference type="InterPro" id="IPR008248">
    <property type="entry name" value="CheB-like"/>
</dbReference>
<dbReference type="GO" id="GO:0050568">
    <property type="term" value="F:protein-glutamine glutaminase activity"/>
    <property type="evidence" value="ECO:0007669"/>
    <property type="project" value="UniProtKB-UniRule"/>
</dbReference>
<dbReference type="NCBIfam" id="NF001965">
    <property type="entry name" value="PRK00742.1"/>
    <property type="match status" value="1"/>
</dbReference>
<dbReference type="PANTHER" id="PTHR42872:SF6">
    <property type="entry name" value="PROTEIN-GLUTAMATE METHYLESTERASE_PROTEIN-GLUTAMINE GLUTAMINASE"/>
    <property type="match status" value="1"/>
</dbReference>
<dbReference type="GO" id="GO:0006935">
    <property type="term" value="P:chemotaxis"/>
    <property type="evidence" value="ECO:0007669"/>
    <property type="project" value="UniProtKB-UniRule"/>
</dbReference>
<evidence type="ECO:0000256" key="3">
    <source>
        <dbReference type="ARBA" id="ARBA00022801"/>
    </source>
</evidence>
<dbReference type="SMART" id="SM00448">
    <property type="entry name" value="REC"/>
    <property type="match status" value="1"/>
</dbReference>
<evidence type="ECO:0000256" key="6">
    <source>
        <dbReference type="HAMAP-Rule" id="MF_00099"/>
    </source>
</evidence>
<dbReference type="EC" id="3.1.1.61" evidence="6"/>
<evidence type="ECO:0000256" key="8">
    <source>
        <dbReference type="PROSITE-ProRule" id="PRU00169"/>
    </source>
</evidence>
<dbReference type="Proteomes" id="UP000187485">
    <property type="component" value="Unassembled WGS sequence"/>
</dbReference>
<dbReference type="PANTHER" id="PTHR42872">
    <property type="entry name" value="PROTEIN-GLUTAMATE METHYLESTERASE/PROTEIN-GLUTAMINE GLUTAMINASE"/>
    <property type="match status" value="1"/>
</dbReference>
<dbReference type="InterPro" id="IPR035909">
    <property type="entry name" value="CheB_C"/>
</dbReference>
<dbReference type="AlphaFoldDB" id="A0A1L8CUE0"/>
<comment type="PTM">
    <text evidence="6">Phosphorylated by CheA. Phosphorylation of the N-terminal regulatory domain activates the methylesterase activity.</text>
</comment>
<evidence type="ECO:0000256" key="5">
    <source>
        <dbReference type="ARBA" id="ARBA00048267"/>
    </source>
</evidence>
<dbReference type="GO" id="GO:0005737">
    <property type="term" value="C:cytoplasm"/>
    <property type="evidence" value="ECO:0007669"/>
    <property type="project" value="UniProtKB-SubCell"/>
</dbReference>
<feature type="domain" description="CheB-type methylesterase" evidence="10">
    <location>
        <begin position="148"/>
        <end position="340"/>
    </location>
</feature>
<organism evidence="11 12">
    <name type="scientific">Carboxydothermus pertinax</name>
    <dbReference type="NCBI Taxonomy" id="870242"/>
    <lineage>
        <taxon>Bacteria</taxon>
        <taxon>Bacillati</taxon>
        <taxon>Bacillota</taxon>
        <taxon>Clostridia</taxon>
        <taxon>Thermoanaerobacterales</taxon>
        <taxon>Thermoanaerobacteraceae</taxon>
        <taxon>Carboxydothermus</taxon>
    </lineage>
</organism>
<sequence length="340" mass="36330">MSRYKLFIVDDSALIRLRLKTSLALWPEIQIVGEAENGQEALKKIPLVKPDVVTLDLEMPVLDGLSTLKELNRVYPVPVIMLSSLTTQGAKATIEALENGAVDFIPKDGDWNKVILELTEKVKIAALAKKQPNLLTGETLGVKSLTLGKNGRQLVVIGASTGGPPALREIIPKLPATFPSPIVIIQHITRGFSKPLADQLARVSRLKVKEAEKDEQLLPGTVYVAPAGYTFKIEKHGGSLTAKVIEPVEYLPAHFYPSVDEAMLSAAEVAGSKTIGVLLTGMGRDGAIGMKAIKEQGGYTIAQDEETSVVYGMPKAAVEIGGVSKVLPLAAIAEEIAANI</sequence>
<dbReference type="InterPro" id="IPR001789">
    <property type="entry name" value="Sig_transdc_resp-reg_receiver"/>
</dbReference>
<dbReference type="GO" id="GO:0008984">
    <property type="term" value="F:protein-glutamate methylesterase activity"/>
    <property type="evidence" value="ECO:0007669"/>
    <property type="project" value="UniProtKB-UniRule"/>
</dbReference>
<evidence type="ECO:0000259" key="9">
    <source>
        <dbReference type="PROSITE" id="PS50110"/>
    </source>
</evidence>
<proteinExistence type="inferred from homology"/>
<evidence type="ECO:0000259" key="10">
    <source>
        <dbReference type="PROSITE" id="PS50122"/>
    </source>
</evidence>
<keyword evidence="1 6" id="KW-0963">Cytoplasm</keyword>
<comment type="catalytic activity">
    <reaction evidence="5 6">
        <text>[protein]-L-glutamate 5-O-methyl ester + H2O = L-glutamyl-[protein] + methanol + H(+)</text>
        <dbReference type="Rhea" id="RHEA:23236"/>
        <dbReference type="Rhea" id="RHEA-COMP:10208"/>
        <dbReference type="Rhea" id="RHEA-COMP:10311"/>
        <dbReference type="ChEBI" id="CHEBI:15377"/>
        <dbReference type="ChEBI" id="CHEBI:15378"/>
        <dbReference type="ChEBI" id="CHEBI:17790"/>
        <dbReference type="ChEBI" id="CHEBI:29973"/>
        <dbReference type="ChEBI" id="CHEBI:82795"/>
        <dbReference type="EC" id="3.1.1.61"/>
    </reaction>
</comment>
<feature type="active site" evidence="6 7">
    <location>
        <position position="285"/>
    </location>
</feature>
<dbReference type="SUPFAM" id="SSF52172">
    <property type="entry name" value="CheY-like"/>
    <property type="match status" value="1"/>
</dbReference>